<proteinExistence type="predicted"/>
<dbReference type="Proteomes" id="UP001528673">
    <property type="component" value="Unassembled WGS sequence"/>
</dbReference>
<name>A0ABT5MYP9_9BURK</name>
<comment type="caution">
    <text evidence="1">The sequence shown here is derived from an EMBL/GenBank/DDBJ whole genome shotgun (WGS) entry which is preliminary data.</text>
</comment>
<protein>
    <submittedName>
        <fullName evidence="1">Uncharacterized protein</fullName>
    </submittedName>
</protein>
<reference evidence="1 2" key="1">
    <citation type="submission" date="2023-02" db="EMBL/GenBank/DDBJ databases">
        <title>Bacterial whole genomic sequence of Curvibacter sp. HBC61.</title>
        <authorList>
            <person name="Le V."/>
            <person name="Ko S.-R."/>
            <person name="Ahn C.-Y."/>
            <person name="Oh H.-M."/>
        </authorList>
    </citation>
    <scope>NUCLEOTIDE SEQUENCE [LARGE SCALE GENOMIC DNA]</scope>
    <source>
        <strain evidence="1 2">HBC61</strain>
    </source>
</reference>
<dbReference type="RefSeq" id="WP_273949208.1">
    <property type="nucleotide sequence ID" value="NZ_JAQSIP010000002.1"/>
</dbReference>
<keyword evidence="2" id="KW-1185">Reference proteome</keyword>
<evidence type="ECO:0000313" key="1">
    <source>
        <dbReference type="EMBL" id="MDD0837893.1"/>
    </source>
</evidence>
<dbReference type="EMBL" id="JAQSIP010000002">
    <property type="protein sequence ID" value="MDD0837893.1"/>
    <property type="molecule type" value="Genomic_DNA"/>
</dbReference>
<gene>
    <name evidence="1" type="ORF">PSQ40_04845</name>
</gene>
<organism evidence="1 2">
    <name type="scientific">Curvibacter cyanobacteriorum</name>
    <dbReference type="NCBI Taxonomy" id="3026422"/>
    <lineage>
        <taxon>Bacteria</taxon>
        <taxon>Pseudomonadati</taxon>
        <taxon>Pseudomonadota</taxon>
        <taxon>Betaproteobacteria</taxon>
        <taxon>Burkholderiales</taxon>
        <taxon>Comamonadaceae</taxon>
        <taxon>Curvibacter</taxon>
    </lineage>
</organism>
<accession>A0ABT5MYP9</accession>
<evidence type="ECO:0000313" key="2">
    <source>
        <dbReference type="Proteomes" id="UP001528673"/>
    </source>
</evidence>
<sequence length="122" mass="13636">MSHHPTGTEARVCELIAQRQALGIAKYGQTVAENPLSLRDWLQHQLEELLDAAVYAQRAIEQLDQMDSERNDAALAKARAMVRNAITLRTKVLTGTISPQSMKESIARQDRELQEILNKEGA</sequence>